<organism evidence="2 3">
    <name type="scientific">Polarella glacialis</name>
    <name type="common">Dinoflagellate</name>
    <dbReference type="NCBI Taxonomy" id="89957"/>
    <lineage>
        <taxon>Eukaryota</taxon>
        <taxon>Sar</taxon>
        <taxon>Alveolata</taxon>
        <taxon>Dinophyceae</taxon>
        <taxon>Suessiales</taxon>
        <taxon>Suessiaceae</taxon>
        <taxon>Polarella</taxon>
    </lineage>
</organism>
<name>A0A813E4E3_POLGL</name>
<feature type="compositionally biased region" description="Basic and acidic residues" evidence="1">
    <location>
        <begin position="12"/>
        <end position="37"/>
    </location>
</feature>
<dbReference type="Proteomes" id="UP000654075">
    <property type="component" value="Unassembled WGS sequence"/>
</dbReference>
<dbReference type="AlphaFoldDB" id="A0A813E4E3"/>
<evidence type="ECO:0000313" key="2">
    <source>
        <dbReference type="EMBL" id="CAE8595287.1"/>
    </source>
</evidence>
<evidence type="ECO:0000256" key="1">
    <source>
        <dbReference type="SAM" id="MobiDB-lite"/>
    </source>
</evidence>
<gene>
    <name evidence="2" type="ORF">PGLA1383_LOCUS13806</name>
</gene>
<comment type="caution">
    <text evidence="2">The sequence shown here is derived from an EMBL/GenBank/DDBJ whole genome shotgun (WGS) entry which is preliminary data.</text>
</comment>
<sequence>MEALLAGQAAAARRDTSRATTSRPEKGRPPQEEKQLRQEPSARQGPSRWFPSSRKQGGGYSLQDVLLAKIVQDMNAPRSKKDRKDKGFDGSESGSDSDLDGVLLRKGLASKKNISRLKRRIHKQPKRVWYKFESMVKDEMGVSVGEAWSFRNWARRVQ</sequence>
<dbReference type="EMBL" id="CAJNNV010007734">
    <property type="protein sequence ID" value="CAE8595287.1"/>
    <property type="molecule type" value="Genomic_DNA"/>
</dbReference>
<keyword evidence="3" id="KW-1185">Reference proteome</keyword>
<feature type="compositionally biased region" description="Low complexity" evidence="1">
    <location>
        <begin position="1"/>
        <end position="11"/>
    </location>
</feature>
<feature type="region of interest" description="Disordered" evidence="1">
    <location>
        <begin position="73"/>
        <end position="103"/>
    </location>
</feature>
<feature type="region of interest" description="Disordered" evidence="1">
    <location>
        <begin position="1"/>
        <end position="59"/>
    </location>
</feature>
<protein>
    <submittedName>
        <fullName evidence="2">Uncharacterized protein</fullName>
    </submittedName>
</protein>
<accession>A0A813E4E3</accession>
<evidence type="ECO:0000313" key="3">
    <source>
        <dbReference type="Proteomes" id="UP000654075"/>
    </source>
</evidence>
<proteinExistence type="predicted"/>
<reference evidence="2" key="1">
    <citation type="submission" date="2021-02" db="EMBL/GenBank/DDBJ databases">
        <authorList>
            <person name="Dougan E. K."/>
            <person name="Rhodes N."/>
            <person name="Thang M."/>
            <person name="Chan C."/>
        </authorList>
    </citation>
    <scope>NUCLEOTIDE SEQUENCE</scope>
</reference>